<dbReference type="Pfam" id="PF00497">
    <property type="entry name" value="SBP_bac_3"/>
    <property type="match status" value="1"/>
</dbReference>
<dbReference type="EMBL" id="UINC01004902">
    <property type="protein sequence ID" value="SVA17684.1"/>
    <property type="molecule type" value="Genomic_DNA"/>
</dbReference>
<gene>
    <name evidence="3" type="ORF">METZ01_LOCUS70538</name>
</gene>
<reference evidence="3" key="1">
    <citation type="submission" date="2018-05" db="EMBL/GenBank/DDBJ databases">
        <authorList>
            <person name="Lanie J.A."/>
            <person name="Ng W.-L."/>
            <person name="Kazmierczak K.M."/>
            <person name="Andrzejewski T.M."/>
            <person name="Davidsen T.M."/>
            <person name="Wayne K.J."/>
            <person name="Tettelin H."/>
            <person name="Glass J.I."/>
            <person name="Rusch D."/>
            <person name="Podicherti R."/>
            <person name="Tsui H.-C.T."/>
            <person name="Winkler M.E."/>
        </authorList>
    </citation>
    <scope>NUCLEOTIDE SEQUENCE</scope>
</reference>
<feature type="domain" description="Solute-binding protein family 3/N-terminal" evidence="2">
    <location>
        <begin position="15"/>
        <end position="243"/>
    </location>
</feature>
<protein>
    <recommendedName>
        <fullName evidence="2">Solute-binding protein family 3/N-terminal domain-containing protein</fullName>
    </recommendedName>
</protein>
<dbReference type="SMART" id="SM00062">
    <property type="entry name" value="PBPb"/>
    <property type="match status" value="1"/>
</dbReference>
<organism evidence="3">
    <name type="scientific">marine metagenome</name>
    <dbReference type="NCBI Taxonomy" id="408172"/>
    <lineage>
        <taxon>unclassified sequences</taxon>
        <taxon>metagenomes</taxon>
        <taxon>ecological metagenomes</taxon>
    </lineage>
</organism>
<dbReference type="Gene3D" id="3.40.190.10">
    <property type="entry name" value="Periplasmic binding protein-like II"/>
    <property type="match status" value="2"/>
</dbReference>
<dbReference type="InterPro" id="IPR001638">
    <property type="entry name" value="Solute-binding_3/MltF_N"/>
</dbReference>
<sequence length="246" mass="27789">MIKKSRLTIVRERGVLQIAVAFSPPPEEGHSPEFYLDKKSGEPTGVVCELGKVMAKDLGVRPKFVDIPWPGHMQALLSDKVDLLMSYTNTPVRAIELEFAGPLLPSKAVMIVSKDNQIKQKEELNKQNKRIGIWHGSSIIDAVHAHFPLATISEHADPTAEVKAGKLDGCVVDAVTKIFMGKNPELSLLRDKNDKIEVLAQEWGHPAVKCGDQIFLNWINNWLNYHKNQGTINYWCNRWWQSWMVD</sequence>
<dbReference type="PANTHER" id="PTHR35936">
    <property type="entry name" value="MEMBRANE-BOUND LYTIC MUREIN TRANSGLYCOSYLASE F"/>
    <property type="match status" value="1"/>
</dbReference>
<keyword evidence="1" id="KW-0732">Signal</keyword>
<accession>A0A381TPH3</accession>
<dbReference type="AlphaFoldDB" id="A0A381TPH3"/>
<proteinExistence type="predicted"/>
<evidence type="ECO:0000259" key="2">
    <source>
        <dbReference type="SMART" id="SM00062"/>
    </source>
</evidence>
<evidence type="ECO:0000256" key="1">
    <source>
        <dbReference type="ARBA" id="ARBA00022729"/>
    </source>
</evidence>
<dbReference type="SUPFAM" id="SSF53850">
    <property type="entry name" value="Periplasmic binding protein-like II"/>
    <property type="match status" value="1"/>
</dbReference>
<evidence type="ECO:0000313" key="3">
    <source>
        <dbReference type="EMBL" id="SVA17684.1"/>
    </source>
</evidence>
<name>A0A381TPH3_9ZZZZ</name>